<sequence length="82" mass="9709">MTEINQLMSGAERFVDARMKLNRVPNLRDLNDLAAYRFVYYKFNSRKSVVATCDYKLETRIFMNSLVEAFLYDLSIKQKSEK</sequence>
<gene>
    <name evidence="1" type="ORF">CLUMA_CG012514</name>
</gene>
<keyword evidence="2" id="KW-1185">Reference proteome</keyword>
<dbReference type="Proteomes" id="UP000183832">
    <property type="component" value="Unassembled WGS sequence"/>
</dbReference>
<dbReference type="AlphaFoldDB" id="A0A1J1II12"/>
<name>A0A1J1II12_9DIPT</name>
<protein>
    <submittedName>
        <fullName evidence="1">CLUMA_CG012514, isoform A</fullName>
    </submittedName>
</protein>
<dbReference type="EMBL" id="CVRI01000049">
    <property type="protein sequence ID" value="CRK99172.1"/>
    <property type="molecule type" value="Genomic_DNA"/>
</dbReference>
<proteinExistence type="predicted"/>
<organism evidence="1 2">
    <name type="scientific">Clunio marinus</name>
    <dbReference type="NCBI Taxonomy" id="568069"/>
    <lineage>
        <taxon>Eukaryota</taxon>
        <taxon>Metazoa</taxon>
        <taxon>Ecdysozoa</taxon>
        <taxon>Arthropoda</taxon>
        <taxon>Hexapoda</taxon>
        <taxon>Insecta</taxon>
        <taxon>Pterygota</taxon>
        <taxon>Neoptera</taxon>
        <taxon>Endopterygota</taxon>
        <taxon>Diptera</taxon>
        <taxon>Nematocera</taxon>
        <taxon>Chironomoidea</taxon>
        <taxon>Chironomidae</taxon>
        <taxon>Clunio</taxon>
    </lineage>
</organism>
<evidence type="ECO:0000313" key="2">
    <source>
        <dbReference type="Proteomes" id="UP000183832"/>
    </source>
</evidence>
<accession>A0A1J1II12</accession>
<reference evidence="1 2" key="1">
    <citation type="submission" date="2015-04" db="EMBL/GenBank/DDBJ databases">
        <authorList>
            <person name="Syromyatnikov M.Y."/>
            <person name="Popov V.N."/>
        </authorList>
    </citation>
    <scope>NUCLEOTIDE SEQUENCE [LARGE SCALE GENOMIC DNA]</scope>
</reference>
<evidence type="ECO:0000313" key="1">
    <source>
        <dbReference type="EMBL" id="CRK99172.1"/>
    </source>
</evidence>